<evidence type="ECO:0000313" key="3">
    <source>
        <dbReference type="Proteomes" id="UP000176222"/>
    </source>
</evidence>
<sequence length="60" mass="6080">MKNYIIVAIVIILIIAGVVWYSNKGAVAPVEEPTVPTAPVAPEAGATVPAATEVPVAPAE</sequence>
<keyword evidence="1" id="KW-0472">Membrane</keyword>
<dbReference type="Proteomes" id="UP000176222">
    <property type="component" value="Unassembled WGS sequence"/>
</dbReference>
<keyword evidence="1" id="KW-0812">Transmembrane</keyword>
<evidence type="ECO:0000256" key="1">
    <source>
        <dbReference type="SAM" id="Phobius"/>
    </source>
</evidence>
<evidence type="ECO:0000313" key="2">
    <source>
        <dbReference type="EMBL" id="OHA58306.1"/>
    </source>
</evidence>
<accession>A0A1G2QCL2</accession>
<reference evidence="2 3" key="1">
    <citation type="journal article" date="2016" name="Nat. Commun.">
        <title>Thousands of microbial genomes shed light on interconnected biogeochemical processes in an aquifer system.</title>
        <authorList>
            <person name="Anantharaman K."/>
            <person name="Brown C.T."/>
            <person name="Hug L.A."/>
            <person name="Sharon I."/>
            <person name="Castelle C.J."/>
            <person name="Probst A.J."/>
            <person name="Thomas B.C."/>
            <person name="Singh A."/>
            <person name="Wilkins M.J."/>
            <person name="Karaoz U."/>
            <person name="Brodie E.L."/>
            <person name="Williams K.H."/>
            <person name="Hubbard S.S."/>
            <person name="Banfield J.F."/>
        </authorList>
    </citation>
    <scope>NUCLEOTIDE SEQUENCE [LARGE SCALE GENOMIC DNA]</scope>
</reference>
<organism evidence="2 3">
    <name type="scientific">Candidatus Vogelbacteria bacterium RIFOXYB1_FULL_42_16</name>
    <dbReference type="NCBI Taxonomy" id="1802436"/>
    <lineage>
        <taxon>Bacteria</taxon>
        <taxon>Candidatus Vogeliibacteriota</taxon>
    </lineage>
</organism>
<dbReference type="STRING" id="1802436.A2370_01570"/>
<comment type="caution">
    <text evidence="2">The sequence shown here is derived from an EMBL/GenBank/DDBJ whole genome shotgun (WGS) entry which is preliminary data.</text>
</comment>
<gene>
    <name evidence="2" type="ORF">A2370_01570</name>
</gene>
<name>A0A1G2QCL2_9BACT</name>
<feature type="transmembrane region" description="Helical" evidence="1">
    <location>
        <begin position="5"/>
        <end position="22"/>
    </location>
</feature>
<dbReference type="AlphaFoldDB" id="A0A1G2QCL2"/>
<dbReference type="EMBL" id="MHTH01000011">
    <property type="protein sequence ID" value="OHA58306.1"/>
    <property type="molecule type" value="Genomic_DNA"/>
</dbReference>
<protein>
    <submittedName>
        <fullName evidence="2">Uncharacterized protein</fullName>
    </submittedName>
</protein>
<keyword evidence="1" id="KW-1133">Transmembrane helix</keyword>
<proteinExistence type="predicted"/>